<keyword evidence="2" id="KW-1185">Reference proteome</keyword>
<dbReference type="Gene3D" id="3.40.50.1000">
    <property type="entry name" value="HAD superfamily/HAD-like"/>
    <property type="match status" value="1"/>
</dbReference>
<dbReference type="Proteomes" id="UP000019109">
    <property type="component" value="Unassembled WGS sequence"/>
</dbReference>
<protein>
    <recommendedName>
        <fullName evidence="3">Hydrolase</fullName>
    </recommendedName>
</protein>
<dbReference type="STRING" id="1294263.JCM21531_4062"/>
<dbReference type="RefSeq" id="WP_038291039.1">
    <property type="nucleotide sequence ID" value="NZ_BAVR01000071.1"/>
</dbReference>
<evidence type="ECO:0000313" key="2">
    <source>
        <dbReference type="Proteomes" id="UP000019109"/>
    </source>
</evidence>
<dbReference type="AlphaFoldDB" id="W4VCE5"/>
<dbReference type="SUPFAM" id="SSF56784">
    <property type="entry name" value="HAD-like"/>
    <property type="match status" value="1"/>
</dbReference>
<gene>
    <name evidence="1" type="ORF">JCM21531_4062</name>
</gene>
<evidence type="ECO:0008006" key="3">
    <source>
        <dbReference type="Google" id="ProtNLM"/>
    </source>
</evidence>
<dbReference type="Pfam" id="PF08282">
    <property type="entry name" value="Hydrolase_3"/>
    <property type="match status" value="1"/>
</dbReference>
<organism evidence="1 2">
    <name type="scientific">Acetivibrio straminisolvens JCM 21531</name>
    <dbReference type="NCBI Taxonomy" id="1294263"/>
    <lineage>
        <taxon>Bacteria</taxon>
        <taxon>Bacillati</taxon>
        <taxon>Bacillota</taxon>
        <taxon>Clostridia</taxon>
        <taxon>Eubacteriales</taxon>
        <taxon>Oscillospiraceae</taxon>
        <taxon>Acetivibrio</taxon>
    </lineage>
</organism>
<dbReference type="GO" id="GO:0016791">
    <property type="term" value="F:phosphatase activity"/>
    <property type="evidence" value="ECO:0007669"/>
    <property type="project" value="UniProtKB-ARBA"/>
</dbReference>
<name>W4VCE5_9FIRM</name>
<dbReference type="PANTHER" id="PTHR10000:SF8">
    <property type="entry name" value="HAD SUPERFAMILY HYDROLASE-LIKE, TYPE 3"/>
    <property type="match status" value="1"/>
</dbReference>
<dbReference type="NCBIfam" id="TIGR01484">
    <property type="entry name" value="HAD-SF-IIB"/>
    <property type="match status" value="1"/>
</dbReference>
<dbReference type="Gene3D" id="3.30.1240.10">
    <property type="match status" value="1"/>
</dbReference>
<comment type="caution">
    <text evidence="1">The sequence shown here is derived from an EMBL/GenBank/DDBJ whole genome shotgun (WGS) entry which is preliminary data.</text>
</comment>
<dbReference type="CDD" id="cd07516">
    <property type="entry name" value="HAD_Pase"/>
    <property type="match status" value="1"/>
</dbReference>
<dbReference type="GO" id="GO:0005829">
    <property type="term" value="C:cytosol"/>
    <property type="evidence" value="ECO:0007669"/>
    <property type="project" value="TreeGrafter"/>
</dbReference>
<dbReference type="EMBL" id="BAVR01000071">
    <property type="protein sequence ID" value="GAE90448.1"/>
    <property type="molecule type" value="Genomic_DNA"/>
</dbReference>
<dbReference type="InterPro" id="IPR006379">
    <property type="entry name" value="HAD-SF_hydro_IIB"/>
</dbReference>
<evidence type="ECO:0000313" key="1">
    <source>
        <dbReference type="EMBL" id="GAE90448.1"/>
    </source>
</evidence>
<dbReference type="SFLD" id="SFLDS00003">
    <property type="entry name" value="Haloacid_Dehalogenase"/>
    <property type="match status" value="1"/>
</dbReference>
<dbReference type="InterPro" id="IPR036412">
    <property type="entry name" value="HAD-like_sf"/>
</dbReference>
<dbReference type="NCBIfam" id="TIGR00099">
    <property type="entry name" value="Cof-subfamily"/>
    <property type="match status" value="1"/>
</dbReference>
<accession>W4VCE5</accession>
<dbReference type="InterPro" id="IPR023214">
    <property type="entry name" value="HAD_sf"/>
</dbReference>
<dbReference type="SFLD" id="SFLDG01140">
    <property type="entry name" value="C2.B:_Phosphomannomutase_and_P"/>
    <property type="match status" value="1"/>
</dbReference>
<dbReference type="InterPro" id="IPR000150">
    <property type="entry name" value="Cof"/>
</dbReference>
<proteinExistence type="predicted"/>
<dbReference type="PANTHER" id="PTHR10000">
    <property type="entry name" value="PHOSPHOSERINE PHOSPHATASE"/>
    <property type="match status" value="1"/>
</dbReference>
<sequence length="270" mass="30598">MEKKFQGLMLVSDLDGTLLNSKFEISEENIKAISYFVDNGGIFTIATGRMELGVREYLKVLPVNAPVILYNGALIYDFDNEKNLWTCGFKEDIRGLLKEVLDKFPYLGIEIFPGGDSVYLLRENEETEKHSKKEGFKPILISADEIPEKFYKVILTANPDRLPEVEDFLKTKEKGFRTVYSEKQFLEILDKKTSKGEALDELAKMIGIEKSKVISIGDNQNDVEMIKTSGTGFAVENAHPELIAVCDCVCVHHDRHAAGYVVDWIEKNFK</sequence>
<dbReference type="GO" id="GO:0000287">
    <property type="term" value="F:magnesium ion binding"/>
    <property type="evidence" value="ECO:0007669"/>
    <property type="project" value="TreeGrafter"/>
</dbReference>
<reference evidence="1" key="1">
    <citation type="journal article" date="2014" name="Genome Announc.">
        <title>Draft Genome Sequence of Clostridium straminisolvens Strain JCM 21531T, Isolated from a Cellulose-Degrading Bacterial Community.</title>
        <authorList>
            <person name="Yuki M."/>
            <person name="Oshima K."/>
            <person name="Suda W."/>
            <person name="Sakamoto M."/>
            <person name="Kitamura K."/>
            <person name="Iida T."/>
            <person name="Hattori M."/>
            <person name="Ohkuma M."/>
        </authorList>
    </citation>
    <scope>NUCLEOTIDE SEQUENCE [LARGE SCALE GENOMIC DNA]</scope>
    <source>
        <strain evidence="1">JCM 21531</strain>
    </source>
</reference>